<dbReference type="PANTHER" id="PTHR30258">
    <property type="entry name" value="TYPE II SECRETION SYSTEM PROTEIN GSPE-RELATED"/>
    <property type="match status" value="1"/>
</dbReference>
<dbReference type="FunFam" id="3.30.300.160:FF:000002">
    <property type="entry name" value="Type II secretion system protein E"/>
    <property type="match status" value="1"/>
</dbReference>
<gene>
    <name evidence="5" type="ORF">CO181_01155</name>
</gene>
<dbReference type="Gene3D" id="3.30.300.160">
    <property type="entry name" value="Type II secretion system, protein E, N-terminal domain"/>
    <property type="match status" value="1"/>
</dbReference>
<dbReference type="GO" id="GO:0005886">
    <property type="term" value="C:plasma membrane"/>
    <property type="evidence" value="ECO:0007669"/>
    <property type="project" value="TreeGrafter"/>
</dbReference>
<dbReference type="GO" id="GO:0016887">
    <property type="term" value="F:ATP hydrolysis activity"/>
    <property type="evidence" value="ECO:0007669"/>
    <property type="project" value="TreeGrafter"/>
</dbReference>
<feature type="domain" description="AAA+ ATPase" evidence="4">
    <location>
        <begin position="317"/>
        <end position="438"/>
    </location>
</feature>
<dbReference type="FunFam" id="3.40.50.300:FF:000398">
    <property type="entry name" value="Type IV pilus assembly ATPase PilB"/>
    <property type="match status" value="1"/>
</dbReference>
<evidence type="ECO:0000313" key="6">
    <source>
        <dbReference type="Proteomes" id="UP000230538"/>
    </source>
</evidence>
<evidence type="ECO:0000313" key="5">
    <source>
        <dbReference type="EMBL" id="PJA38098.1"/>
    </source>
</evidence>
<dbReference type="Gene3D" id="3.30.450.90">
    <property type="match status" value="1"/>
</dbReference>
<dbReference type="Proteomes" id="UP000230538">
    <property type="component" value="Unassembled WGS sequence"/>
</dbReference>
<sequence>MLIKSKKNLEDILQKNGVLTPEQVSQVKLESVTTGFPIEKILIDNNWAVDEQIIKAKSELLNIPFVEILEQKIPTEVLSKIPEPVARHYNLIPFSLENNYLLVAMADPLDLQVIEFLEAKSGYQIKPNYALPKDINKAIDDQYSSSIDTEVRAALKETQVETKEIEESLKDMSKVDEVIRDAPVARIVSTTLEFAVKSRASDVHIEPGEEKTRIRYRIDGVLQERVILPLKVTEAVVSRIKILSNMKIDEKRIPQDGRFGIKVADQEVDLRVSTLPTTHGEKVVIRLLRKGGGIPSFLDLGLGGTALKRFEENLTRPHGIILVTGPTGSGKSTTLSSALSKLNSVRVNIITLEDPVEYAVPGVNQVQVNPAAGLTFASGLRSILRQDPNIIMVGEIRDSETAELAVQSALTGHLVLSTLHTNSSAGALPRLLDMGVEPFLIASSMNIAMAQRLCREICPKCKEKVKDDKILVDEVKKELGNLYPSKAVTFYKGKGCPECNNTGYTGRIGIFEVLKVSEKISQMVLSHASAGEIEKQAVAEGMIRMKQDGYLKVLNGLTTVEEVLRVAQD</sequence>
<evidence type="ECO:0000256" key="2">
    <source>
        <dbReference type="ARBA" id="ARBA00022741"/>
    </source>
</evidence>
<dbReference type="Pfam" id="PF00437">
    <property type="entry name" value="T2SSE"/>
    <property type="match status" value="1"/>
</dbReference>
<evidence type="ECO:0000256" key="1">
    <source>
        <dbReference type="ARBA" id="ARBA00006611"/>
    </source>
</evidence>
<evidence type="ECO:0000256" key="3">
    <source>
        <dbReference type="ARBA" id="ARBA00022840"/>
    </source>
</evidence>
<keyword evidence="3" id="KW-0067">ATP-binding</keyword>
<dbReference type="EMBL" id="PFXB01000037">
    <property type="protein sequence ID" value="PJA38098.1"/>
    <property type="molecule type" value="Genomic_DNA"/>
</dbReference>
<dbReference type="InterPro" id="IPR001482">
    <property type="entry name" value="T2SS/T4SS_dom"/>
</dbReference>
<dbReference type="FunFam" id="3.30.450.90:FF:000001">
    <property type="entry name" value="Type II secretion system ATPase GspE"/>
    <property type="match status" value="1"/>
</dbReference>
<accession>A0A2M7WY97</accession>
<dbReference type="PANTHER" id="PTHR30258:SF1">
    <property type="entry name" value="PROTEIN TRANSPORT PROTEIN HOFB HOMOLOG"/>
    <property type="match status" value="1"/>
</dbReference>
<dbReference type="SUPFAM" id="SSF160246">
    <property type="entry name" value="EspE N-terminal domain-like"/>
    <property type="match status" value="1"/>
</dbReference>
<comment type="caution">
    <text evidence="5">The sequence shown here is derived from an EMBL/GenBank/DDBJ whole genome shotgun (WGS) entry which is preliminary data.</text>
</comment>
<dbReference type="GO" id="GO:0005524">
    <property type="term" value="F:ATP binding"/>
    <property type="evidence" value="ECO:0007669"/>
    <property type="project" value="UniProtKB-KW"/>
</dbReference>
<dbReference type="CDD" id="cd01129">
    <property type="entry name" value="PulE-GspE-like"/>
    <property type="match status" value="1"/>
</dbReference>
<dbReference type="SMART" id="SM00382">
    <property type="entry name" value="AAA"/>
    <property type="match status" value="1"/>
</dbReference>
<dbReference type="SUPFAM" id="SSF52540">
    <property type="entry name" value="P-loop containing nucleoside triphosphate hydrolases"/>
    <property type="match status" value="1"/>
</dbReference>
<reference evidence="6" key="1">
    <citation type="submission" date="2017-09" db="EMBL/GenBank/DDBJ databases">
        <title>Depth-based differentiation of microbial function through sediment-hosted aquifers and enrichment of novel symbionts in the deep terrestrial subsurface.</title>
        <authorList>
            <person name="Probst A.J."/>
            <person name="Ladd B."/>
            <person name="Jarett J.K."/>
            <person name="Geller-Mcgrath D.E."/>
            <person name="Sieber C.M.K."/>
            <person name="Emerson J.B."/>
            <person name="Anantharaman K."/>
            <person name="Thomas B.C."/>
            <person name="Malmstrom R."/>
            <person name="Stieglmeier M."/>
            <person name="Klingl A."/>
            <person name="Woyke T."/>
            <person name="Ryan C.M."/>
            <person name="Banfield J.F."/>
        </authorList>
    </citation>
    <scope>NUCLEOTIDE SEQUENCE [LARGE SCALE GENOMIC DNA]</scope>
</reference>
<dbReference type="InterPro" id="IPR037257">
    <property type="entry name" value="T2SS_E_N_sf"/>
</dbReference>
<evidence type="ECO:0000259" key="4">
    <source>
        <dbReference type="SMART" id="SM00382"/>
    </source>
</evidence>
<dbReference type="InterPro" id="IPR027417">
    <property type="entry name" value="P-loop_NTPase"/>
</dbReference>
<keyword evidence="2" id="KW-0547">Nucleotide-binding</keyword>
<dbReference type="InterPro" id="IPR007831">
    <property type="entry name" value="T2SS_GspE_N"/>
</dbReference>
<dbReference type="AlphaFoldDB" id="A0A2M7WY97"/>
<dbReference type="Pfam" id="PF05157">
    <property type="entry name" value="MshEN"/>
    <property type="match status" value="1"/>
</dbReference>
<comment type="similarity">
    <text evidence="1">Belongs to the GSP E family.</text>
</comment>
<dbReference type="InterPro" id="IPR003593">
    <property type="entry name" value="AAA+_ATPase"/>
</dbReference>
<proteinExistence type="inferred from homology"/>
<protein>
    <submittedName>
        <fullName evidence="5">Type II secretion system protein GspE</fullName>
    </submittedName>
</protein>
<organism evidence="5 6">
    <name type="scientific">candidate division WWE3 bacterium CG_4_9_14_3_um_filter_43_9</name>
    <dbReference type="NCBI Taxonomy" id="1975082"/>
    <lineage>
        <taxon>Bacteria</taxon>
        <taxon>Katanobacteria</taxon>
    </lineage>
</organism>
<name>A0A2M7WY97_UNCKA</name>
<dbReference type="Gene3D" id="3.40.50.300">
    <property type="entry name" value="P-loop containing nucleotide triphosphate hydrolases"/>
    <property type="match status" value="1"/>
</dbReference>